<name>A0A151Z7G0_TIELA</name>
<protein>
    <recommendedName>
        <fullName evidence="5">Importin subunit alpha</fullName>
    </recommendedName>
</protein>
<dbReference type="GO" id="GO:0006606">
    <property type="term" value="P:protein import into nucleus"/>
    <property type="evidence" value="ECO:0007669"/>
    <property type="project" value="InterPro"/>
</dbReference>
<evidence type="ECO:0000256" key="3">
    <source>
        <dbReference type="ARBA" id="ARBA00022737"/>
    </source>
</evidence>
<proteinExistence type="inferred from homology"/>
<dbReference type="InterPro" id="IPR000225">
    <property type="entry name" value="Armadillo"/>
</dbReference>
<dbReference type="PROSITE" id="PS50176">
    <property type="entry name" value="ARM_REPEAT"/>
    <property type="match status" value="1"/>
</dbReference>
<comment type="similarity">
    <text evidence="1 5">Belongs to the importin alpha family.</text>
</comment>
<feature type="repeat" description="ARM" evidence="6">
    <location>
        <begin position="129"/>
        <end position="171"/>
    </location>
</feature>
<dbReference type="PANTHER" id="PTHR23316">
    <property type="entry name" value="IMPORTIN ALPHA"/>
    <property type="match status" value="1"/>
</dbReference>
<feature type="region of interest" description="Disordered" evidence="7">
    <location>
        <begin position="14"/>
        <end position="78"/>
    </location>
</feature>
<dbReference type="InterPro" id="IPR011989">
    <property type="entry name" value="ARM-like"/>
</dbReference>
<keyword evidence="9" id="KW-1185">Reference proteome</keyword>
<evidence type="ECO:0000313" key="8">
    <source>
        <dbReference type="EMBL" id="KYQ89899.1"/>
    </source>
</evidence>
<evidence type="ECO:0000313" key="9">
    <source>
        <dbReference type="Proteomes" id="UP000076078"/>
    </source>
</evidence>
<dbReference type="InterPro" id="IPR024931">
    <property type="entry name" value="Importin_alpha"/>
</dbReference>
<feature type="compositionally biased region" description="Acidic residues" evidence="7">
    <location>
        <begin position="33"/>
        <end position="47"/>
    </location>
</feature>
<dbReference type="InParanoid" id="A0A151Z7G0"/>
<dbReference type="Gene3D" id="1.25.10.10">
    <property type="entry name" value="Leucine-rich Repeat Variant"/>
    <property type="match status" value="1"/>
</dbReference>
<dbReference type="EMBL" id="LODT01000037">
    <property type="protein sequence ID" value="KYQ89899.1"/>
    <property type="molecule type" value="Genomic_DNA"/>
</dbReference>
<keyword evidence="2 5" id="KW-0813">Transport</keyword>
<evidence type="ECO:0000256" key="6">
    <source>
        <dbReference type="PROSITE-ProRule" id="PRU00259"/>
    </source>
</evidence>
<feature type="compositionally biased region" description="Acidic residues" evidence="7">
    <location>
        <begin position="60"/>
        <end position="74"/>
    </location>
</feature>
<keyword evidence="3" id="KW-0677">Repeat</keyword>
<dbReference type="OMA" id="TPSENAY"/>
<dbReference type="SMART" id="SM00185">
    <property type="entry name" value="ARM"/>
    <property type="match status" value="7"/>
</dbReference>
<dbReference type="GO" id="GO:0005737">
    <property type="term" value="C:cytoplasm"/>
    <property type="evidence" value="ECO:0007669"/>
    <property type="project" value="InterPro"/>
</dbReference>
<evidence type="ECO:0000256" key="7">
    <source>
        <dbReference type="SAM" id="MobiDB-lite"/>
    </source>
</evidence>
<gene>
    <name evidence="8" type="ORF">DLAC_08462</name>
</gene>
<organism evidence="8 9">
    <name type="scientific">Tieghemostelium lacteum</name>
    <name type="common">Slime mold</name>
    <name type="synonym">Dictyostelium lacteum</name>
    <dbReference type="NCBI Taxonomy" id="361077"/>
    <lineage>
        <taxon>Eukaryota</taxon>
        <taxon>Amoebozoa</taxon>
        <taxon>Evosea</taxon>
        <taxon>Eumycetozoa</taxon>
        <taxon>Dictyostelia</taxon>
        <taxon>Dictyosteliales</taxon>
        <taxon>Raperosteliaceae</taxon>
        <taxon>Tieghemostelium</taxon>
    </lineage>
</organism>
<dbReference type="PIRSF" id="PIRSF005673">
    <property type="entry name" value="Importin_alpha"/>
    <property type="match status" value="1"/>
</dbReference>
<dbReference type="STRING" id="361077.A0A151Z7G0"/>
<feature type="compositionally biased region" description="Low complexity" evidence="7">
    <location>
        <begin position="19"/>
        <end position="32"/>
    </location>
</feature>
<sequence length="530" mass="59087">MNYTAKKLSFDELKFEDGSSSSSSSSSPNYSDYEYDNNNEDNDEYSDSYEHSQNSPGYIVDEEEDDEENEEEDNVSTVNQNKEFLLKIPQIIKDINSTDEKTLLSAVTAIRKALSIVNNAPIDLVIQYGFVPKLILLLHSPNPNIAEEACWSLTNIASGTAENCNYIIEYGVSQNLFMLLEGPDSKVAIQSTWCIGNIAGDSLTNRDKILEIGVLRPIINQLLNHKSLPVSHVQHCTWSLSNLFRGKPRPPQHYIRSIYKVLEIMIHYTASEDALIDTLWTLSHITDASNEAIEEIMQIPGLVSKVMEYIGFEYSLKILTPSLRVVGNFLTGDDTQTQRLLDLGVIPVLKILITKSSTEVIKESIWALSNITSGNQIQIQQVIDSNILPTIVAILLSPKVNRTIKTEATWALSNALVGSSKTQATYFVYTLDIVRVFCKAIHETDSAQMASLLVEGLSCVAKNGCIKGGDSDGPAAQSNNLFIKQFEEVSYMETVMEELEDRGYMDDSMHNLLSDTSFYLYGVTLLNTVH</sequence>
<evidence type="ECO:0000256" key="2">
    <source>
        <dbReference type="ARBA" id="ARBA00022448"/>
    </source>
</evidence>
<dbReference type="InterPro" id="IPR016024">
    <property type="entry name" value="ARM-type_fold"/>
</dbReference>
<dbReference type="SUPFAM" id="SSF48371">
    <property type="entry name" value="ARM repeat"/>
    <property type="match status" value="1"/>
</dbReference>
<dbReference type="Proteomes" id="UP000076078">
    <property type="component" value="Unassembled WGS sequence"/>
</dbReference>
<keyword evidence="4 5" id="KW-0653">Protein transport</keyword>
<accession>A0A151Z7G0</accession>
<evidence type="ECO:0000256" key="4">
    <source>
        <dbReference type="ARBA" id="ARBA00022927"/>
    </source>
</evidence>
<dbReference type="OrthoDB" id="29145at2759"/>
<evidence type="ECO:0000256" key="5">
    <source>
        <dbReference type="PIRNR" id="PIRNR005673"/>
    </source>
</evidence>
<evidence type="ECO:0000256" key="1">
    <source>
        <dbReference type="ARBA" id="ARBA00010394"/>
    </source>
</evidence>
<dbReference type="GO" id="GO:0061608">
    <property type="term" value="F:nuclear import signal receptor activity"/>
    <property type="evidence" value="ECO:0007669"/>
    <property type="project" value="InterPro"/>
</dbReference>
<dbReference type="AlphaFoldDB" id="A0A151Z7G0"/>
<comment type="caution">
    <text evidence="8">The sequence shown here is derived from an EMBL/GenBank/DDBJ whole genome shotgun (WGS) entry which is preliminary data.</text>
</comment>
<dbReference type="Pfam" id="PF00514">
    <property type="entry name" value="Arm"/>
    <property type="match status" value="3"/>
</dbReference>
<reference evidence="8 9" key="1">
    <citation type="submission" date="2015-12" db="EMBL/GenBank/DDBJ databases">
        <title>Dictyostelia acquired genes for synthesis and detection of signals that induce cell-type specialization by lateral gene transfer from prokaryotes.</title>
        <authorList>
            <person name="Gloeckner G."/>
            <person name="Schaap P."/>
        </authorList>
    </citation>
    <scope>NUCLEOTIDE SEQUENCE [LARGE SCALE GENOMIC DNA]</scope>
    <source>
        <strain evidence="8 9">TK</strain>
    </source>
</reference>